<evidence type="ECO:0000313" key="1">
    <source>
        <dbReference type="EMBL" id="VAW52812.1"/>
    </source>
</evidence>
<gene>
    <name evidence="1" type="ORF">MNBD_GAMMA06-1119</name>
</gene>
<name>A0A3B0WNS9_9ZZZZ</name>
<dbReference type="EMBL" id="UOFD01000052">
    <property type="protein sequence ID" value="VAW52812.1"/>
    <property type="molecule type" value="Genomic_DNA"/>
</dbReference>
<proteinExistence type="predicted"/>
<dbReference type="AlphaFoldDB" id="A0A3B0WNS9"/>
<reference evidence="1" key="1">
    <citation type="submission" date="2018-06" db="EMBL/GenBank/DDBJ databases">
        <authorList>
            <person name="Zhirakovskaya E."/>
        </authorList>
    </citation>
    <scope>NUCLEOTIDE SEQUENCE</scope>
</reference>
<sequence>MSIPAFNKTIKESSANNAKYAKVKNKKDFFCVIRVFRGLIVYKNNV</sequence>
<accession>A0A3B0WNS9</accession>
<protein>
    <submittedName>
        <fullName evidence="1">Uncharacterized protein</fullName>
    </submittedName>
</protein>
<organism evidence="1">
    <name type="scientific">hydrothermal vent metagenome</name>
    <dbReference type="NCBI Taxonomy" id="652676"/>
    <lineage>
        <taxon>unclassified sequences</taxon>
        <taxon>metagenomes</taxon>
        <taxon>ecological metagenomes</taxon>
    </lineage>
</organism>